<proteinExistence type="predicted"/>
<dbReference type="Pfam" id="PF18029">
    <property type="entry name" value="Glyoxalase_6"/>
    <property type="match status" value="1"/>
</dbReference>
<dbReference type="PANTHER" id="PTHR35908:SF1">
    <property type="entry name" value="CONSERVED PROTEIN"/>
    <property type="match status" value="1"/>
</dbReference>
<name>A0ABP8DQ51_9ACTN</name>
<protein>
    <submittedName>
        <fullName evidence="2">VOC family protein</fullName>
    </submittedName>
</protein>
<sequence length="114" mass="12058">MSINVFGLTYDAVDAKAAATFWAAALGRTVADGADHNHAVVEAGDDPATGPRIGFHRVPEGKTAKNRLHLDLISGDFPAELARLEALGAKQIASFDAWTTLADPEGNEFDLIRG</sequence>
<dbReference type="Gene3D" id="3.10.180.10">
    <property type="entry name" value="2,3-Dihydroxybiphenyl 1,2-Dioxygenase, domain 1"/>
    <property type="match status" value="1"/>
</dbReference>
<dbReference type="EMBL" id="BAABAT010000046">
    <property type="protein sequence ID" value="GAA4261599.1"/>
    <property type="molecule type" value="Genomic_DNA"/>
</dbReference>
<organism evidence="2 3">
    <name type="scientific">Dactylosporangium darangshiense</name>
    <dbReference type="NCBI Taxonomy" id="579108"/>
    <lineage>
        <taxon>Bacteria</taxon>
        <taxon>Bacillati</taxon>
        <taxon>Actinomycetota</taxon>
        <taxon>Actinomycetes</taxon>
        <taxon>Micromonosporales</taxon>
        <taxon>Micromonosporaceae</taxon>
        <taxon>Dactylosporangium</taxon>
    </lineage>
</organism>
<dbReference type="PANTHER" id="PTHR35908">
    <property type="entry name" value="HYPOTHETICAL FUSION PROTEIN"/>
    <property type="match status" value="1"/>
</dbReference>
<evidence type="ECO:0000313" key="2">
    <source>
        <dbReference type="EMBL" id="GAA4261599.1"/>
    </source>
</evidence>
<gene>
    <name evidence="2" type="ORF">GCM10022255_094820</name>
</gene>
<feature type="domain" description="Glyoxalase-like" evidence="1">
    <location>
        <begin position="8"/>
        <end position="112"/>
    </location>
</feature>
<dbReference type="RefSeq" id="WP_345138495.1">
    <property type="nucleotide sequence ID" value="NZ_BAABAT010000046.1"/>
</dbReference>
<dbReference type="SUPFAM" id="SSF54593">
    <property type="entry name" value="Glyoxalase/Bleomycin resistance protein/Dihydroxybiphenyl dioxygenase"/>
    <property type="match status" value="1"/>
</dbReference>
<keyword evidence="3" id="KW-1185">Reference proteome</keyword>
<dbReference type="InterPro" id="IPR029068">
    <property type="entry name" value="Glyas_Bleomycin-R_OHBP_Dase"/>
</dbReference>
<dbReference type="InterPro" id="IPR041581">
    <property type="entry name" value="Glyoxalase_6"/>
</dbReference>
<reference evidence="3" key="1">
    <citation type="journal article" date="2019" name="Int. J. Syst. Evol. Microbiol.">
        <title>The Global Catalogue of Microorganisms (GCM) 10K type strain sequencing project: providing services to taxonomists for standard genome sequencing and annotation.</title>
        <authorList>
            <consortium name="The Broad Institute Genomics Platform"/>
            <consortium name="The Broad Institute Genome Sequencing Center for Infectious Disease"/>
            <person name="Wu L."/>
            <person name="Ma J."/>
        </authorList>
    </citation>
    <scope>NUCLEOTIDE SEQUENCE [LARGE SCALE GENOMIC DNA]</scope>
    <source>
        <strain evidence="3">JCM 17441</strain>
    </source>
</reference>
<evidence type="ECO:0000313" key="3">
    <source>
        <dbReference type="Proteomes" id="UP001500620"/>
    </source>
</evidence>
<comment type="caution">
    <text evidence="2">The sequence shown here is derived from an EMBL/GenBank/DDBJ whole genome shotgun (WGS) entry which is preliminary data.</text>
</comment>
<accession>A0ABP8DQ51</accession>
<dbReference type="Proteomes" id="UP001500620">
    <property type="component" value="Unassembled WGS sequence"/>
</dbReference>
<evidence type="ECO:0000259" key="1">
    <source>
        <dbReference type="Pfam" id="PF18029"/>
    </source>
</evidence>